<protein>
    <recommendedName>
        <fullName evidence="2">Vps72/YL1 N-terminal domain-containing protein</fullName>
    </recommendedName>
</protein>
<dbReference type="Pfam" id="PF05764">
    <property type="entry name" value="YL1"/>
    <property type="match status" value="1"/>
</dbReference>
<feature type="compositionally biased region" description="Basic and acidic residues" evidence="1">
    <location>
        <begin position="170"/>
        <end position="181"/>
    </location>
</feature>
<feature type="compositionally biased region" description="Low complexity" evidence="1">
    <location>
        <begin position="150"/>
        <end position="159"/>
    </location>
</feature>
<feature type="compositionally biased region" description="Basic and acidic residues" evidence="1">
    <location>
        <begin position="61"/>
        <end position="77"/>
    </location>
</feature>
<comment type="caution">
    <text evidence="3">The sequence shown here is derived from an EMBL/GenBank/DDBJ whole genome shotgun (WGS) entry which is preliminary data.</text>
</comment>
<feature type="compositionally biased region" description="Acidic residues" evidence="1">
    <location>
        <begin position="107"/>
        <end position="116"/>
    </location>
</feature>
<reference evidence="3" key="1">
    <citation type="submission" date="2023-08" db="EMBL/GenBank/DDBJ databases">
        <authorList>
            <person name="Chen Y."/>
            <person name="Shah S."/>
            <person name="Dougan E. K."/>
            <person name="Thang M."/>
            <person name="Chan C."/>
        </authorList>
    </citation>
    <scope>NUCLEOTIDE SEQUENCE</scope>
</reference>
<feature type="domain" description="Vps72/YL1 N-terminal" evidence="2">
    <location>
        <begin position="47"/>
        <end position="139"/>
    </location>
</feature>
<proteinExistence type="predicted"/>
<accession>A0AA36IXU7</accession>
<dbReference type="Proteomes" id="UP001178507">
    <property type="component" value="Unassembled WGS sequence"/>
</dbReference>
<dbReference type="EMBL" id="CAUJNA010003168">
    <property type="protein sequence ID" value="CAJ1395472.1"/>
    <property type="molecule type" value="Genomic_DNA"/>
</dbReference>
<dbReference type="InterPro" id="IPR046757">
    <property type="entry name" value="YL1_N"/>
</dbReference>
<dbReference type="AlphaFoldDB" id="A0AA36IXU7"/>
<gene>
    <name evidence="3" type="ORF">EVOR1521_LOCUS19897</name>
</gene>
<evidence type="ECO:0000256" key="1">
    <source>
        <dbReference type="SAM" id="MobiDB-lite"/>
    </source>
</evidence>
<evidence type="ECO:0000259" key="2">
    <source>
        <dbReference type="Pfam" id="PF05764"/>
    </source>
</evidence>
<organism evidence="3 4">
    <name type="scientific">Effrenium voratum</name>
    <dbReference type="NCBI Taxonomy" id="2562239"/>
    <lineage>
        <taxon>Eukaryota</taxon>
        <taxon>Sar</taxon>
        <taxon>Alveolata</taxon>
        <taxon>Dinophyceae</taxon>
        <taxon>Suessiales</taxon>
        <taxon>Symbiodiniaceae</taxon>
        <taxon>Effrenium</taxon>
    </lineage>
</organism>
<feature type="compositionally biased region" description="Acidic residues" evidence="1">
    <location>
        <begin position="9"/>
        <end position="25"/>
    </location>
</feature>
<evidence type="ECO:0000313" key="4">
    <source>
        <dbReference type="Proteomes" id="UP001178507"/>
    </source>
</evidence>
<keyword evidence="4" id="KW-1185">Reference proteome</keyword>
<feature type="region of interest" description="Disordered" evidence="1">
    <location>
        <begin position="1"/>
        <end position="187"/>
    </location>
</feature>
<sequence>MCPFTSPESESESGGDEAEGGESEVDSQVSDPSVDADSLPPVNIHERPTRQTRGRRWTVLDGKDKVDDEDFWGRADFEDASSDSEFRAEDSDEETEDSDLSRAKDSESEEEAEMPAEEGNKRAAKMKAPFPVVRPRVPAPAPKAPRAPRAPRVVRVMPPSDRTLRQSTLEQRRERPDDKAAKSGVQQAWAVRRFGEDMSVRTQP</sequence>
<name>A0AA36IXU7_9DINO</name>
<evidence type="ECO:0000313" key="3">
    <source>
        <dbReference type="EMBL" id="CAJ1395472.1"/>
    </source>
</evidence>